<dbReference type="GO" id="GO:0050385">
    <property type="term" value="F:ureidoglycolate lyase activity"/>
    <property type="evidence" value="ECO:0007669"/>
    <property type="project" value="UniProtKB-EC"/>
</dbReference>
<dbReference type="Pfam" id="PF04115">
    <property type="entry name" value="Ureidogly_lyase"/>
    <property type="match status" value="1"/>
</dbReference>
<keyword evidence="6" id="KW-1185">Reference proteome</keyword>
<comment type="caution">
    <text evidence="5">The sequence shown here is derived from an EMBL/GenBank/DDBJ whole genome shotgun (WGS) entry which is preliminary data.</text>
</comment>
<dbReference type="InterPro" id="IPR007247">
    <property type="entry name" value="Ureidogly_lyase"/>
</dbReference>
<dbReference type="EMBL" id="JABWDU010000018">
    <property type="protein sequence ID" value="NVD43357.1"/>
    <property type="molecule type" value="Genomic_DNA"/>
</dbReference>
<protein>
    <submittedName>
        <fullName evidence="5">Ureidoglycolate lyase</fullName>
    </submittedName>
</protein>
<dbReference type="Proteomes" id="UP000520198">
    <property type="component" value="Unassembled WGS sequence"/>
</dbReference>
<name>A0A7Y6QCZ1_9HYPH</name>
<dbReference type="GO" id="GO:0000256">
    <property type="term" value="P:allantoin catabolic process"/>
    <property type="evidence" value="ECO:0007669"/>
    <property type="project" value="InterPro"/>
</dbReference>
<comment type="catalytic activity">
    <reaction evidence="4">
        <text>(S)-ureidoglycolate = urea + glyoxylate</text>
        <dbReference type="Rhea" id="RHEA:11304"/>
        <dbReference type="ChEBI" id="CHEBI:16199"/>
        <dbReference type="ChEBI" id="CHEBI:36655"/>
        <dbReference type="ChEBI" id="CHEBI:57296"/>
        <dbReference type="EC" id="4.3.2.3"/>
    </reaction>
</comment>
<evidence type="ECO:0000313" key="5">
    <source>
        <dbReference type="EMBL" id="NVD43357.1"/>
    </source>
</evidence>
<dbReference type="InterPro" id="IPR011051">
    <property type="entry name" value="RmlC_Cupin_sf"/>
</dbReference>
<keyword evidence="3 5" id="KW-0456">Lyase</keyword>
<gene>
    <name evidence="5" type="ORF">HT585_31330</name>
</gene>
<evidence type="ECO:0000256" key="4">
    <source>
        <dbReference type="ARBA" id="ARBA00047684"/>
    </source>
</evidence>
<comment type="subunit">
    <text evidence="1">Homodimer.</text>
</comment>
<reference evidence="5 6" key="1">
    <citation type="submission" date="2020-06" db="EMBL/GenBank/DDBJ databases">
        <authorList>
            <person name="Grouzdev D.S."/>
        </authorList>
    </citation>
    <scope>NUCLEOTIDE SEQUENCE [LARGE SCALE GENOMIC DNA]</scope>
    <source>
        <strain evidence="5 6">HO-A22</strain>
    </source>
</reference>
<sequence>MSTDTVWASPVTSENFARYGKVYDLVDDQDREVIWTTGDGWRDGFTRVPLVEGSPRLGITRAPGAPWSCSAMERHLLTEEAIFCAGEAIVLAVAPASTANAPVAADIEAFVITPGKAVVMHRGVWHDACRGASGPTPYYWMAVCGLGESPWVPVEGGSRRVQIMQGQPE</sequence>
<evidence type="ECO:0000313" key="6">
    <source>
        <dbReference type="Proteomes" id="UP000520198"/>
    </source>
</evidence>
<dbReference type="GO" id="GO:0004848">
    <property type="term" value="F:ureidoglycolate hydrolase activity"/>
    <property type="evidence" value="ECO:0007669"/>
    <property type="project" value="InterPro"/>
</dbReference>
<dbReference type="AlphaFoldDB" id="A0A7Y6QCZ1"/>
<organism evidence="5 6">
    <name type="scientific">Ensifer oleiphilus</name>
    <dbReference type="NCBI Taxonomy" id="2742698"/>
    <lineage>
        <taxon>Bacteria</taxon>
        <taxon>Pseudomonadati</taxon>
        <taxon>Pseudomonadota</taxon>
        <taxon>Alphaproteobacteria</taxon>
        <taxon>Hyphomicrobiales</taxon>
        <taxon>Rhizobiaceae</taxon>
        <taxon>Sinorhizobium/Ensifer group</taxon>
        <taxon>Ensifer</taxon>
    </lineage>
</organism>
<evidence type="ECO:0000256" key="2">
    <source>
        <dbReference type="ARBA" id="ARBA00022631"/>
    </source>
</evidence>
<proteinExistence type="predicted"/>
<dbReference type="Gene3D" id="2.60.120.480">
    <property type="entry name" value="Ureidoglycolate hydrolase"/>
    <property type="match status" value="1"/>
</dbReference>
<dbReference type="GO" id="GO:0006144">
    <property type="term" value="P:purine nucleobase metabolic process"/>
    <property type="evidence" value="ECO:0007669"/>
    <property type="project" value="UniProtKB-KW"/>
</dbReference>
<dbReference type="RefSeq" id="WP_176356677.1">
    <property type="nucleotide sequence ID" value="NZ_JABWDU010000018.1"/>
</dbReference>
<evidence type="ECO:0000256" key="3">
    <source>
        <dbReference type="ARBA" id="ARBA00023239"/>
    </source>
</evidence>
<dbReference type="SUPFAM" id="SSF51182">
    <property type="entry name" value="RmlC-like cupins"/>
    <property type="match status" value="1"/>
</dbReference>
<evidence type="ECO:0000256" key="1">
    <source>
        <dbReference type="ARBA" id="ARBA00011738"/>
    </source>
</evidence>
<dbReference type="InterPro" id="IPR024060">
    <property type="entry name" value="Ureidoglycolate_lyase_dom_sf"/>
</dbReference>
<accession>A0A7Y6QCZ1</accession>
<keyword evidence="2" id="KW-0659">Purine metabolism</keyword>